<dbReference type="GO" id="GO:0009506">
    <property type="term" value="C:plasmodesma"/>
    <property type="evidence" value="ECO:0007669"/>
    <property type="project" value="TreeGrafter"/>
</dbReference>
<gene>
    <name evidence="4" type="ORF">QN277_015237</name>
</gene>
<evidence type="ECO:0000256" key="1">
    <source>
        <dbReference type="SAM" id="MobiDB-lite"/>
    </source>
</evidence>
<feature type="chain" id="PRO_5041900812" description="Transmembrane protein" evidence="3">
    <location>
        <begin position="31"/>
        <end position="632"/>
    </location>
</feature>
<evidence type="ECO:0008006" key="6">
    <source>
        <dbReference type="Google" id="ProtNLM"/>
    </source>
</evidence>
<dbReference type="InterPro" id="IPR040283">
    <property type="entry name" value="DDB_G0292058-like"/>
</dbReference>
<sequence length="632" mass="70826">MKLCHRPLLHFSFLVTFLLLLFSLLSLSRAVSHSHSSLQAQPTPAGENEKNVVGFYRRERSLLDDNAAGPFDDSPPFVNPPNPFANSTNPFVDSPNPFQNSSNPFQNSPIPFENSAIPLAAERTRRNDPLNGFKKYTNGWDIRNHHYWASVAYTAAPVFVVAAIWFLGFGVCLLLICLCCFFPRRETYGYSPTCYAVSLILLLLFSFIAMIGCFILYIGQGSFHRSTTTTLEYVVGQADSAQGKLRNVSDYLAQAKQVGIDRVFLPTNVQTHIDDIETKINASASTLAEQTEKNADDIQDLLDSARVALIIVAAVMLLLTFLGFLFSIFGLQVLVYILVIAGWILVTGTFILCGFFLLLHNVTADTCVAIDQWTQFPAEHTTMDEILPCVDNTTGQEALLRSKEVTSELVNLVNQVITNVSNINFAPNFTPLYYNQSGPLMPLLCNPFHPDFTDRQCDPGEVTLTNATQVYSNFVCQVSPNEICMTQGRLTPTFYNQISAGLNMGNALYNYAPSLVDLQDCNFVRETFTVVSQDHCPDLRRYSKWVYAGLVMVATAVMLSLVFWVIFGRERRHRLQSKESTPAPPLARPRPRPRSQSRPQPQARLQPRSQPRQRPRNALEDKNNLALVPSYY</sequence>
<name>A0AAE1MVG3_9FABA</name>
<feature type="transmembrane region" description="Helical" evidence="2">
    <location>
        <begin position="194"/>
        <end position="218"/>
    </location>
</feature>
<keyword evidence="2" id="KW-1133">Transmembrane helix</keyword>
<feature type="transmembrane region" description="Helical" evidence="2">
    <location>
        <begin position="158"/>
        <end position="182"/>
    </location>
</feature>
<proteinExistence type="predicted"/>
<feature type="region of interest" description="Disordered" evidence="1">
    <location>
        <begin position="575"/>
        <end position="624"/>
    </location>
</feature>
<keyword evidence="2" id="KW-0812">Transmembrane</keyword>
<organism evidence="4 5">
    <name type="scientific">Acacia crassicarpa</name>
    <name type="common">northern wattle</name>
    <dbReference type="NCBI Taxonomy" id="499986"/>
    <lineage>
        <taxon>Eukaryota</taxon>
        <taxon>Viridiplantae</taxon>
        <taxon>Streptophyta</taxon>
        <taxon>Embryophyta</taxon>
        <taxon>Tracheophyta</taxon>
        <taxon>Spermatophyta</taxon>
        <taxon>Magnoliopsida</taxon>
        <taxon>eudicotyledons</taxon>
        <taxon>Gunneridae</taxon>
        <taxon>Pentapetalae</taxon>
        <taxon>rosids</taxon>
        <taxon>fabids</taxon>
        <taxon>Fabales</taxon>
        <taxon>Fabaceae</taxon>
        <taxon>Caesalpinioideae</taxon>
        <taxon>mimosoid clade</taxon>
        <taxon>Acacieae</taxon>
        <taxon>Acacia</taxon>
    </lineage>
</organism>
<comment type="caution">
    <text evidence="4">The sequence shown here is derived from an EMBL/GenBank/DDBJ whole genome shotgun (WGS) entry which is preliminary data.</text>
</comment>
<keyword evidence="5" id="KW-1185">Reference proteome</keyword>
<keyword evidence="3" id="KW-0732">Signal</keyword>
<dbReference type="PANTHER" id="PTHR31414:SF13">
    <property type="entry name" value="TRANSMEMBRANE PROTEIN"/>
    <property type="match status" value="1"/>
</dbReference>
<accession>A0AAE1MVG3</accession>
<feature type="transmembrane region" description="Helical" evidence="2">
    <location>
        <begin position="333"/>
        <end position="359"/>
    </location>
</feature>
<evidence type="ECO:0000256" key="2">
    <source>
        <dbReference type="SAM" id="Phobius"/>
    </source>
</evidence>
<dbReference type="GO" id="GO:0005886">
    <property type="term" value="C:plasma membrane"/>
    <property type="evidence" value="ECO:0007669"/>
    <property type="project" value="TreeGrafter"/>
</dbReference>
<keyword evidence="2" id="KW-0472">Membrane</keyword>
<evidence type="ECO:0000313" key="4">
    <source>
        <dbReference type="EMBL" id="KAK4277211.1"/>
    </source>
</evidence>
<reference evidence="4" key="1">
    <citation type="submission" date="2023-10" db="EMBL/GenBank/DDBJ databases">
        <title>Chromosome-level genome of the transformable northern wattle, Acacia crassicarpa.</title>
        <authorList>
            <person name="Massaro I."/>
            <person name="Sinha N.R."/>
            <person name="Poethig S."/>
            <person name="Leichty A.R."/>
        </authorList>
    </citation>
    <scope>NUCLEOTIDE SEQUENCE</scope>
    <source>
        <strain evidence="4">Acra3RX</strain>
        <tissue evidence="4">Leaf</tissue>
    </source>
</reference>
<dbReference type="AlphaFoldDB" id="A0AAE1MVG3"/>
<protein>
    <recommendedName>
        <fullName evidence="6">Transmembrane protein</fullName>
    </recommendedName>
</protein>
<feature type="transmembrane region" description="Helical" evidence="2">
    <location>
        <begin position="545"/>
        <end position="567"/>
    </location>
</feature>
<dbReference type="Proteomes" id="UP001293593">
    <property type="component" value="Unassembled WGS sequence"/>
</dbReference>
<evidence type="ECO:0000256" key="3">
    <source>
        <dbReference type="SAM" id="SignalP"/>
    </source>
</evidence>
<feature type="compositionally biased region" description="Low complexity" evidence="1">
    <location>
        <begin position="596"/>
        <end position="612"/>
    </location>
</feature>
<feature type="transmembrane region" description="Helical" evidence="2">
    <location>
        <begin position="307"/>
        <end position="326"/>
    </location>
</feature>
<dbReference type="PANTHER" id="PTHR31414">
    <property type="entry name" value="TRANSMEMBRANE PROTEIN DDB_G0292058"/>
    <property type="match status" value="1"/>
</dbReference>
<dbReference type="EMBL" id="JAWXYG010000003">
    <property type="protein sequence ID" value="KAK4277211.1"/>
    <property type="molecule type" value="Genomic_DNA"/>
</dbReference>
<evidence type="ECO:0000313" key="5">
    <source>
        <dbReference type="Proteomes" id="UP001293593"/>
    </source>
</evidence>
<feature type="signal peptide" evidence="3">
    <location>
        <begin position="1"/>
        <end position="30"/>
    </location>
</feature>